<dbReference type="InterPro" id="IPR024325">
    <property type="entry name" value="DUF3835"/>
</dbReference>
<feature type="compositionally biased region" description="Acidic residues" evidence="1">
    <location>
        <begin position="99"/>
        <end position="112"/>
    </location>
</feature>
<feature type="compositionally biased region" description="Basic and acidic residues" evidence="1">
    <location>
        <begin position="39"/>
        <end position="49"/>
    </location>
</feature>
<feature type="domain" description="DUF3835" evidence="2">
    <location>
        <begin position="313"/>
        <end position="351"/>
    </location>
</feature>
<feature type="non-terminal residue" evidence="3">
    <location>
        <position position="394"/>
    </location>
</feature>
<feature type="region of interest" description="Disordered" evidence="1">
    <location>
        <begin position="1"/>
        <end position="181"/>
    </location>
</feature>
<gene>
    <name evidence="3" type="ORF">H4R26_005698</name>
</gene>
<feature type="compositionally biased region" description="Acidic residues" evidence="1">
    <location>
        <begin position="1"/>
        <end position="38"/>
    </location>
</feature>
<evidence type="ECO:0000259" key="2">
    <source>
        <dbReference type="Pfam" id="PF12927"/>
    </source>
</evidence>
<sequence length="394" mass="42571">MFNEEGEEIVDITEELDDSQMPEFHEEPDEETTTQDEEMLPRSAREALAAKRARVIASLSAPGRARPPLGSDEQRLMDMLNQFSSDDDECSNSDQHSSDEEEEEEEEGDAFSDEDRANAAQDDDEDDYNDSLPSRPRYGLHGSAASRDAGESSQDIKLNIVEKHCSPPPTYSPNADGAHKGILKQATPVSLFKKKKAAEAMGADKGSPKSVSFSPTAVAYTLPSRDLLDESNADEDIDKVTKLIGLIGMTDQKQSKPSKPKISVIGESSANVHKPESPGSLAAGKFKPNASMSGVRSRDAVKPNKPMPNQPLKSSVVERSAVASETSQEVVDEEMHAREIAQAYNRMRLAKLSTGKLDEAPVVAERVLRDIPGVTLVEGKALDDDGSGSDDGSG</sequence>
<keyword evidence="4" id="KW-1185">Reference proteome</keyword>
<feature type="region of interest" description="Disordered" evidence="1">
    <location>
        <begin position="250"/>
        <end position="330"/>
    </location>
</feature>
<accession>A0A9W8B8S9</accession>
<organism evidence="3 4">
    <name type="scientific">Coemansia thaxteri</name>
    <dbReference type="NCBI Taxonomy" id="2663907"/>
    <lineage>
        <taxon>Eukaryota</taxon>
        <taxon>Fungi</taxon>
        <taxon>Fungi incertae sedis</taxon>
        <taxon>Zoopagomycota</taxon>
        <taxon>Kickxellomycotina</taxon>
        <taxon>Kickxellomycetes</taxon>
        <taxon>Kickxellales</taxon>
        <taxon>Kickxellaceae</taxon>
        <taxon>Coemansia</taxon>
    </lineage>
</organism>
<name>A0A9W8B8S9_9FUNG</name>
<evidence type="ECO:0000313" key="3">
    <source>
        <dbReference type="EMBL" id="KAJ1997791.1"/>
    </source>
</evidence>
<reference evidence="3" key="1">
    <citation type="submission" date="2022-07" db="EMBL/GenBank/DDBJ databases">
        <title>Phylogenomic reconstructions and comparative analyses of Kickxellomycotina fungi.</title>
        <authorList>
            <person name="Reynolds N.K."/>
            <person name="Stajich J.E."/>
            <person name="Barry K."/>
            <person name="Grigoriev I.V."/>
            <person name="Crous P."/>
            <person name="Smith M.E."/>
        </authorList>
    </citation>
    <scope>NUCLEOTIDE SEQUENCE</scope>
    <source>
        <strain evidence="3">IMI 214461</strain>
    </source>
</reference>
<evidence type="ECO:0000256" key="1">
    <source>
        <dbReference type="SAM" id="MobiDB-lite"/>
    </source>
</evidence>
<dbReference type="AlphaFoldDB" id="A0A9W8B8S9"/>
<feature type="compositionally biased region" description="Low complexity" evidence="1">
    <location>
        <begin position="314"/>
        <end position="327"/>
    </location>
</feature>
<evidence type="ECO:0000313" key="4">
    <source>
        <dbReference type="Proteomes" id="UP001150907"/>
    </source>
</evidence>
<dbReference type="Pfam" id="PF12927">
    <property type="entry name" value="DUF3835"/>
    <property type="match status" value="1"/>
</dbReference>
<comment type="caution">
    <text evidence="3">The sequence shown here is derived from an EMBL/GenBank/DDBJ whole genome shotgun (WGS) entry which is preliminary data.</text>
</comment>
<proteinExistence type="predicted"/>
<dbReference type="Proteomes" id="UP001150907">
    <property type="component" value="Unassembled WGS sequence"/>
</dbReference>
<dbReference type="OrthoDB" id="21413at2759"/>
<protein>
    <recommendedName>
        <fullName evidence="2">DUF3835 domain-containing protein</fullName>
    </recommendedName>
</protein>
<dbReference type="EMBL" id="JANBQF010001198">
    <property type="protein sequence ID" value="KAJ1997791.1"/>
    <property type="molecule type" value="Genomic_DNA"/>
</dbReference>